<dbReference type="EMBL" id="JACXSS010000001">
    <property type="protein sequence ID" value="MBD9358767.1"/>
    <property type="molecule type" value="Genomic_DNA"/>
</dbReference>
<reference evidence="1 2" key="1">
    <citation type="submission" date="2020-09" db="EMBL/GenBank/DDBJ databases">
        <title>Methylomonas albis sp. nov. and Methylomonas fluvii sp. nov.: Two cold-adapted methanotrophs from the River Elbe and an amended description of Methylovulum psychrotolerans strain Eb1.</title>
        <authorList>
            <person name="Bussmann I.K."/>
            <person name="Klings K.-W."/>
            <person name="Warnstedt J."/>
            <person name="Hoppert M."/>
            <person name="Saborowski A."/>
            <person name="Horn F."/>
            <person name="Liebner S."/>
        </authorList>
    </citation>
    <scope>NUCLEOTIDE SEQUENCE [LARGE SCALE GENOMIC DNA]</scope>
    <source>
        <strain evidence="1 2">EbA</strain>
    </source>
</reference>
<keyword evidence="2" id="KW-1185">Reference proteome</keyword>
<evidence type="ECO:0000313" key="2">
    <source>
        <dbReference type="Proteomes" id="UP000652176"/>
    </source>
</evidence>
<dbReference type="Proteomes" id="UP000652176">
    <property type="component" value="Unassembled WGS sequence"/>
</dbReference>
<evidence type="ECO:0000313" key="1">
    <source>
        <dbReference type="EMBL" id="MBD9358767.1"/>
    </source>
</evidence>
<gene>
    <name evidence="1" type="ORF">IE877_23325</name>
</gene>
<proteinExistence type="predicted"/>
<accession>A0ABR9D6P7</accession>
<protein>
    <recommendedName>
        <fullName evidence="3">HNH endonuclease</fullName>
    </recommendedName>
</protein>
<comment type="caution">
    <text evidence="1">The sequence shown here is derived from an EMBL/GenBank/DDBJ whole genome shotgun (WGS) entry which is preliminary data.</text>
</comment>
<sequence>MDSGKYWRFHGESLFAKEVKGLMLFPLNPQTPRSKIFTALNEELLHFLEAAIDANEFSLALFTDIVGQACWDNTNTRDKFNALWAQLHLLTEHERRRLYNRIRSSQDVRGYFSNRTLEFPEISQTELNKKLAELTLHLFSNTKKLAGIRDACEGETIQHHFNNYRQMNGNLCQVCGTEILAQKRSGILDEDQWSAPYDHLLSKDKYPAYAIHPDNLLPICHTCNSKAKLAKQLLIKKQHDGTEVRRLGFYPYEESCRDLVKVELHGGVASLQLKVIWDTPDVDTAEKIIAWDEVYQVKQRVEGDQVDFISWIDGDCQAIDFDDFNQQLQRRANQPNEQIIRSECYKFWRFKLYRWIAYQGDDFKNQLWAMIEQRRSDYDSRFIYGV</sequence>
<dbReference type="RefSeq" id="WP_192376962.1">
    <property type="nucleotide sequence ID" value="NZ_CAJHIV010000001.1"/>
</dbReference>
<evidence type="ECO:0008006" key="3">
    <source>
        <dbReference type="Google" id="ProtNLM"/>
    </source>
</evidence>
<dbReference type="Gene3D" id="1.10.30.50">
    <property type="match status" value="1"/>
</dbReference>
<organism evidence="1 2">
    <name type="scientific">Methylomonas albis</name>
    <dbReference type="NCBI Taxonomy" id="1854563"/>
    <lineage>
        <taxon>Bacteria</taxon>
        <taxon>Pseudomonadati</taxon>
        <taxon>Pseudomonadota</taxon>
        <taxon>Gammaproteobacteria</taxon>
        <taxon>Methylococcales</taxon>
        <taxon>Methylococcaceae</taxon>
        <taxon>Methylomonas</taxon>
    </lineage>
</organism>
<name>A0ABR9D6P7_9GAMM</name>